<dbReference type="Proteomes" id="UP000076858">
    <property type="component" value="Unassembled WGS sequence"/>
</dbReference>
<evidence type="ECO:0000313" key="2">
    <source>
        <dbReference type="Proteomes" id="UP000076858"/>
    </source>
</evidence>
<keyword evidence="2" id="KW-1185">Reference proteome</keyword>
<name>A0A162QYV8_9CRUS</name>
<proteinExistence type="predicted"/>
<evidence type="ECO:0000313" key="1">
    <source>
        <dbReference type="EMBL" id="KZS20077.1"/>
    </source>
</evidence>
<organism evidence="1 2">
    <name type="scientific">Daphnia magna</name>
    <dbReference type="NCBI Taxonomy" id="35525"/>
    <lineage>
        <taxon>Eukaryota</taxon>
        <taxon>Metazoa</taxon>
        <taxon>Ecdysozoa</taxon>
        <taxon>Arthropoda</taxon>
        <taxon>Crustacea</taxon>
        <taxon>Branchiopoda</taxon>
        <taxon>Diplostraca</taxon>
        <taxon>Cladocera</taxon>
        <taxon>Anomopoda</taxon>
        <taxon>Daphniidae</taxon>
        <taxon>Daphnia</taxon>
    </lineage>
</organism>
<gene>
    <name evidence="1" type="ORF">APZ42_013415</name>
</gene>
<sequence>MTRDHYYVSHTAHANAADGRLCSTRAPFLPPPPIPWFHGTCPAASHTVKDKMWLAVHHIQNKTKIRNNWTSFCFMCIVSRHMINFLCLSIVGCHHLYVSLISPSTVLRVLYEEEDDDATLIYIYTIIHDCISVGQIDAIRSTLADESLHAASTRSRLHSVVGMAWH</sequence>
<reference evidence="1 2" key="1">
    <citation type="submission" date="2016-03" db="EMBL/GenBank/DDBJ databases">
        <title>EvidentialGene: Evidence-directed Construction of Genes on Genomes.</title>
        <authorList>
            <person name="Gilbert D.G."/>
            <person name="Choi J.-H."/>
            <person name="Mockaitis K."/>
            <person name="Colbourne J."/>
            <person name="Pfrender M."/>
        </authorList>
    </citation>
    <scope>NUCLEOTIDE SEQUENCE [LARGE SCALE GENOMIC DNA]</scope>
    <source>
        <strain evidence="1 2">Xinb3</strain>
        <tissue evidence="1">Complete organism</tissue>
    </source>
</reference>
<dbReference type="EMBL" id="LRGB01000248">
    <property type="protein sequence ID" value="KZS20077.1"/>
    <property type="molecule type" value="Genomic_DNA"/>
</dbReference>
<dbReference type="AlphaFoldDB" id="A0A162QYV8"/>
<comment type="caution">
    <text evidence="1">The sequence shown here is derived from an EMBL/GenBank/DDBJ whole genome shotgun (WGS) entry which is preliminary data.</text>
</comment>
<accession>A0A162QYV8</accession>
<protein>
    <submittedName>
        <fullName evidence="1">Uncharacterized protein</fullName>
    </submittedName>
</protein>